<comment type="subcellular location">
    <subcellularLocation>
        <location evidence="1 9">Endoplasmic reticulum membrane</location>
        <topology evidence="1 9">Multi-pass membrane protein</topology>
    </subcellularLocation>
</comment>
<feature type="transmembrane region" description="Helical" evidence="9">
    <location>
        <begin position="405"/>
        <end position="422"/>
    </location>
</feature>
<evidence type="ECO:0000313" key="10">
    <source>
        <dbReference type="EnsemblMetazoa" id="MDOA003011-PA"/>
    </source>
</evidence>
<feature type="transmembrane region" description="Helical" evidence="9">
    <location>
        <begin position="158"/>
        <end position="177"/>
    </location>
</feature>
<keyword evidence="6 9" id="KW-1133">Transmembrane helix</keyword>
<accession>A0A1I8MAW7</accession>
<feature type="transmembrane region" description="Helical" evidence="9">
    <location>
        <begin position="92"/>
        <end position="112"/>
    </location>
</feature>
<dbReference type="InterPro" id="IPR007594">
    <property type="entry name" value="RFT1"/>
</dbReference>
<feature type="transmembrane region" description="Helical" evidence="9">
    <location>
        <begin position="189"/>
        <end position="210"/>
    </location>
</feature>
<dbReference type="Pfam" id="PF04506">
    <property type="entry name" value="Rft-1"/>
    <property type="match status" value="1"/>
</dbReference>
<evidence type="ECO:0000256" key="5">
    <source>
        <dbReference type="ARBA" id="ARBA00022824"/>
    </source>
</evidence>
<dbReference type="PANTHER" id="PTHR13117:SF5">
    <property type="entry name" value="PROTEIN RFT1 HOMOLOG"/>
    <property type="match status" value="1"/>
</dbReference>
<dbReference type="GO" id="GO:0006488">
    <property type="term" value="P:dolichol-linked oligosaccharide biosynthetic process"/>
    <property type="evidence" value="ECO:0007669"/>
    <property type="project" value="InterPro"/>
</dbReference>
<gene>
    <name evidence="10" type="primary">101889311</name>
</gene>
<evidence type="ECO:0000256" key="3">
    <source>
        <dbReference type="ARBA" id="ARBA00010288"/>
    </source>
</evidence>
<dbReference type="EnsemblMetazoa" id="MDOA003011-RA">
    <property type="protein sequence ID" value="MDOA003011-PA"/>
    <property type="gene ID" value="MDOA003011"/>
</dbReference>
<dbReference type="KEGG" id="mde:101889311"/>
<feature type="transmembrane region" description="Helical" evidence="9">
    <location>
        <begin position="12"/>
        <end position="36"/>
    </location>
</feature>
<evidence type="ECO:0000256" key="7">
    <source>
        <dbReference type="ARBA" id="ARBA00023136"/>
    </source>
</evidence>
<evidence type="ECO:0000256" key="1">
    <source>
        <dbReference type="ARBA" id="ARBA00004477"/>
    </source>
</evidence>
<evidence type="ECO:0000256" key="9">
    <source>
        <dbReference type="RuleBase" id="RU365067"/>
    </source>
</evidence>
<dbReference type="GO" id="GO:0005789">
    <property type="term" value="C:endoplasmic reticulum membrane"/>
    <property type="evidence" value="ECO:0007669"/>
    <property type="project" value="UniProtKB-SubCell"/>
</dbReference>
<evidence type="ECO:0000256" key="6">
    <source>
        <dbReference type="ARBA" id="ARBA00022989"/>
    </source>
</evidence>
<comment type="caution">
    <text evidence="9">Lacks conserved residue(s) required for the propagation of feature annotation.</text>
</comment>
<protein>
    <recommendedName>
        <fullName evidence="9">Protein RFT1 homolog</fullName>
    </recommendedName>
</protein>
<keyword evidence="4 9" id="KW-0812">Transmembrane</keyword>
<keyword evidence="7 9" id="KW-0472">Membrane</keyword>
<organism evidence="10">
    <name type="scientific">Musca domestica</name>
    <name type="common">House fly</name>
    <dbReference type="NCBI Taxonomy" id="7370"/>
    <lineage>
        <taxon>Eukaryota</taxon>
        <taxon>Metazoa</taxon>
        <taxon>Ecdysozoa</taxon>
        <taxon>Arthropoda</taxon>
        <taxon>Hexapoda</taxon>
        <taxon>Insecta</taxon>
        <taxon>Pterygota</taxon>
        <taxon>Neoptera</taxon>
        <taxon>Endopterygota</taxon>
        <taxon>Diptera</taxon>
        <taxon>Brachycera</taxon>
        <taxon>Muscomorpha</taxon>
        <taxon>Muscoidea</taxon>
        <taxon>Muscidae</taxon>
        <taxon>Musca</taxon>
    </lineage>
</organism>
<dbReference type="VEuPathDB" id="VectorBase:MDOMA2_017868"/>
<evidence type="ECO:0000256" key="8">
    <source>
        <dbReference type="ARBA" id="ARBA00045912"/>
    </source>
</evidence>
<proteinExistence type="inferred from homology"/>
<feature type="transmembrane region" description="Helical" evidence="9">
    <location>
        <begin position="491"/>
        <end position="509"/>
    </location>
</feature>
<dbReference type="GO" id="GO:0034203">
    <property type="term" value="P:glycolipid translocation"/>
    <property type="evidence" value="ECO:0007669"/>
    <property type="project" value="TreeGrafter"/>
</dbReference>
<feature type="transmembrane region" description="Helical" evidence="9">
    <location>
        <begin position="355"/>
        <end position="374"/>
    </location>
</feature>
<dbReference type="OrthoDB" id="9979195at2759"/>
<dbReference type="RefSeq" id="XP_005185873.2">
    <property type="nucleotide sequence ID" value="XM_005185816.4"/>
</dbReference>
<dbReference type="PANTHER" id="PTHR13117">
    <property type="entry name" value="ENDOPLASMIC RETICULUM MULTISPAN TRANSMEMBRANE PROTEIN-RELATED"/>
    <property type="match status" value="1"/>
</dbReference>
<keyword evidence="5" id="KW-0256">Endoplasmic reticulum</keyword>
<dbReference type="eggNOG" id="KOG2864">
    <property type="taxonomic scope" value="Eukaryota"/>
</dbReference>
<feature type="transmembrane region" description="Helical" evidence="9">
    <location>
        <begin position="434"/>
        <end position="454"/>
    </location>
</feature>
<dbReference type="STRING" id="7370.A0A1I8MAW7"/>
<evidence type="ECO:0000256" key="4">
    <source>
        <dbReference type="ARBA" id="ARBA00022692"/>
    </source>
</evidence>
<feature type="transmembrane region" description="Helical" evidence="9">
    <location>
        <begin position="521"/>
        <end position="539"/>
    </location>
</feature>
<reference evidence="10" key="1">
    <citation type="submission" date="2020-05" db="UniProtKB">
        <authorList>
            <consortium name="EnsemblMetazoa"/>
        </authorList>
    </citation>
    <scope>IDENTIFICATION</scope>
    <source>
        <strain evidence="10">Aabys</strain>
    </source>
</reference>
<dbReference type="AlphaFoldDB" id="A0A1I8MAW7"/>
<comment type="similarity">
    <text evidence="3 9">Belongs to the RFT1 family.</text>
</comment>
<comment type="function">
    <text evidence="8 9">Intramembrane glycolipid transporter that operates in the biosynthetic pathway of dolichol-linked oligosaccharides, the glycan precursors employed in protein asparagine (N)-glycosylation. The sequential addition of sugars to dolichol pyrophosphate produces dolichol-linked oligosaccharides containing fourteen sugars, including two GlcNAcs, nine mannoses and three glucoses. Once assembled, the oligosaccharide is transferred from the lipid to nascent proteins by oligosaccharyltransferases. The assembly of dolichol-linked oligosaccharides begins on the cytosolic side of the endoplasmic reticulum membrane and finishes in its lumen. RFT1 could mediate the translocation of the cytosolically oriented intermediate DolPP-GlcNAc2Man5, produced by ALG11, into the ER lumen where dolichol-linked oligosaccharides assembly continues. However, the intramembrane lipid transporter activity could not be confirmed in vitro.</text>
</comment>
<sequence>MARNILKSSLLSAILNMAFQIFCRILTFAVNIFMIRTIGRDVLGIINVRLLLLESTVIFLSREAINRAALSVSSTKQLQKCSWAQLINQQWLTLPICLCISLVCVQLWLHVMLPVEDIAYRQQYHFACYVVALSCLLEFCAEAPCFVSQVFCFVKLKVVISTLQILVRSSVFLFLVLGLNESKAIKYFAYAQLASTATIFVGYYGFYNYYIRCLKKFKQEHKRNEELTKWDANMYGSMDDFPFQSVVDFLPCVMLKKKEEILNKELVKFTMSFAKQTFVKQILTEGEKYVMSLTPGLSFSEQATYDIVNNLGSLAARFIFRPIEDSSYFYFTQTIARDVQLKDQDKKKISEAARLLENLLLAITSIGLLATMFGQNYSHSVLYLYGGPNFVADNLPEKLLRCHCIAIYFLAINGITEGYMFATNTSKQIDKYNYVMGIFSIIFIVMSFVLTRIFGPVGFIIANCVNMLCRICSSCKYIWQQYRPLDYRPLKGLIPGKVFSIGLIITYIVCYYTKNNISFKLHLGTGVISAIFVLLLWIFENQNLAKQVWLYKRKVKTK</sequence>
<comment type="pathway">
    <text evidence="2">Protein modification; protein glycosylation.</text>
</comment>
<evidence type="ECO:0000256" key="2">
    <source>
        <dbReference type="ARBA" id="ARBA00004922"/>
    </source>
</evidence>
<name>A0A1I8MAW7_MUSDO</name>
<dbReference type="VEuPathDB" id="VectorBase:MDOA003011"/>